<evidence type="ECO:0000256" key="4">
    <source>
        <dbReference type="ARBA" id="ARBA00023242"/>
    </source>
</evidence>
<dbReference type="PROSITE" id="PS50217">
    <property type="entry name" value="BZIP"/>
    <property type="match status" value="1"/>
</dbReference>
<dbReference type="GO" id="GO:0005634">
    <property type="term" value="C:nucleus"/>
    <property type="evidence" value="ECO:0007669"/>
    <property type="project" value="UniProtKB-SubCell"/>
</dbReference>
<dbReference type="SMART" id="SM00338">
    <property type="entry name" value="BRLZ"/>
    <property type="match status" value="1"/>
</dbReference>
<dbReference type="FunFam" id="1.20.5.170:FF:000036">
    <property type="entry name" value="ABSCISIC ACID-INSENSITIVE 5-like protein 2"/>
    <property type="match status" value="1"/>
</dbReference>
<evidence type="ECO:0000256" key="2">
    <source>
        <dbReference type="ARBA" id="ARBA00022553"/>
    </source>
</evidence>
<dbReference type="AlphaFoldDB" id="A0A8X8B939"/>
<dbReference type="CDD" id="cd14707">
    <property type="entry name" value="bZIP_plant_BZIP46"/>
    <property type="match status" value="1"/>
</dbReference>
<comment type="subcellular location">
    <subcellularLocation>
        <location evidence="1">Nucleus</location>
    </subcellularLocation>
</comment>
<evidence type="ECO:0000313" key="7">
    <source>
        <dbReference type="EMBL" id="KAG2325617.1"/>
    </source>
</evidence>
<dbReference type="GO" id="GO:0045893">
    <property type="term" value="P:positive regulation of DNA-templated transcription"/>
    <property type="evidence" value="ECO:0007669"/>
    <property type="project" value="InterPro"/>
</dbReference>
<gene>
    <name evidence="7" type="ORF">Bca52824_008345</name>
</gene>
<keyword evidence="8" id="KW-1185">Reference proteome</keyword>
<dbReference type="Pfam" id="PF00170">
    <property type="entry name" value="bZIP_1"/>
    <property type="match status" value="1"/>
</dbReference>
<organism evidence="7 8">
    <name type="scientific">Brassica carinata</name>
    <name type="common">Ethiopian mustard</name>
    <name type="synonym">Abyssinian cabbage</name>
    <dbReference type="NCBI Taxonomy" id="52824"/>
    <lineage>
        <taxon>Eukaryota</taxon>
        <taxon>Viridiplantae</taxon>
        <taxon>Streptophyta</taxon>
        <taxon>Embryophyta</taxon>
        <taxon>Tracheophyta</taxon>
        <taxon>Spermatophyta</taxon>
        <taxon>Magnoliopsida</taxon>
        <taxon>eudicotyledons</taxon>
        <taxon>Gunneridae</taxon>
        <taxon>Pentapetalae</taxon>
        <taxon>rosids</taxon>
        <taxon>malvids</taxon>
        <taxon>Brassicales</taxon>
        <taxon>Brassicaceae</taxon>
        <taxon>Brassiceae</taxon>
        <taxon>Brassica</taxon>
    </lineage>
</organism>
<keyword evidence="2" id="KW-0597">Phosphoprotein</keyword>
<feature type="compositionally biased region" description="Polar residues" evidence="5">
    <location>
        <begin position="38"/>
        <end position="47"/>
    </location>
</feature>
<comment type="caution">
    <text evidence="7">The sequence shown here is derived from an EMBL/GenBank/DDBJ whole genome shotgun (WGS) entry which is preliminary data.</text>
</comment>
<name>A0A8X8B939_BRACI</name>
<sequence length="112" mass="12541">MSCAGLGQTIPQSGPWGQSFMPYLVPDMQAMVSQSSLMGGLSDTQTPGRKRVASGEVVEKTVERKPKRMIKNRESTARSRARKPAYTQELEIKVSRLEEENERLKKSINQSE</sequence>
<keyword evidence="3" id="KW-0238">DNA-binding</keyword>
<keyword evidence="4" id="KW-0539">Nucleus</keyword>
<dbReference type="InterPro" id="IPR043452">
    <property type="entry name" value="BZIP46-like"/>
</dbReference>
<evidence type="ECO:0000256" key="1">
    <source>
        <dbReference type="ARBA" id="ARBA00004123"/>
    </source>
</evidence>
<dbReference type="SUPFAM" id="SSF57959">
    <property type="entry name" value="Leucine zipper domain"/>
    <property type="match status" value="1"/>
</dbReference>
<dbReference type="PANTHER" id="PTHR22952:SF385">
    <property type="entry name" value="ABSCISIC ACID-INSENSITIVE 5-LIKE PROTEIN 2"/>
    <property type="match status" value="1"/>
</dbReference>
<dbReference type="PANTHER" id="PTHR22952">
    <property type="entry name" value="CAMP-RESPONSE ELEMENT BINDING PROTEIN-RELATED"/>
    <property type="match status" value="1"/>
</dbReference>
<evidence type="ECO:0000256" key="5">
    <source>
        <dbReference type="SAM" id="MobiDB-lite"/>
    </source>
</evidence>
<dbReference type="GO" id="GO:0003677">
    <property type="term" value="F:DNA binding"/>
    <property type="evidence" value="ECO:0007669"/>
    <property type="project" value="UniProtKB-KW"/>
</dbReference>
<dbReference type="Gene3D" id="1.20.5.170">
    <property type="match status" value="1"/>
</dbReference>
<dbReference type="InterPro" id="IPR004827">
    <property type="entry name" value="bZIP"/>
</dbReference>
<proteinExistence type="predicted"/>
<dbReference type="GO" id="GO:0003700">
    <property type="term" value="F:DNA-binding transcription factor activity"/>
    <property type="evidence" value="ECO:0007669"/>
    <property type="project" value="InterPro"/>
</dbReference>
<dbReference type="Proteomes" id="UP000886595">
    <property type="component" value="Unassembled WGS sequence"/>
</dbReference>
<accession>A0A8X8B939</accession>
<dbReference type="OrthoDB" id="1720235at2759"/>
<evidence type="ECO:0000256" key="3">
    <source>
        <dbReference type="ARBA" id="ARBA00023125"/>
    </source>
</evidence>
<dbReference type="EMBL" id="JAAMPC010000002">
    <property type="protein sequence ID" value="KAG2325617.1"/>
    <property type="molecule type" value="Genomic_DNA"/>
</dbReference>
<dbReference type="InterPro" id="IPR046347">
    <property type="entry name" value="bZIP_sf"/>
</dbReference>
<feature type="region of interest" description="Disordered" evidence="5">
    <location>
        <begin position="38"/>
        <end position="61"/>
    </location>
</feature>
<protein>
    <recommendedName>
        <fullName evidence="6">BZIP domain-containing protein</fullName>
    </recommendedName>
</protein>
<evidence type="ECO:0000259" key="6">
    <source>
        <dbReference type="PROSITE" id="PS50217"/>
    </source>
</evidence>
<evidence type="ECO:0000313" key="8">
    <source>
        <dbReference type="Proteomes" id="UP000886595"/>
    </source>
</evidence>
<feature type="domain" description="BZIP" evidence="6">
    <location>
        <begin position="62"/>
        <end position="112"/>
    </location>
</feature>
<reference evidence="7 8" key="1">
    <citation type="submission" date="2020-02" db="EMBL/GenBank/DDBJ databases">
        <authorList>
            <person name="Ma Q."/>
            <person name="Huang Y."/>
            <person name="Song X."/>
            <person name="Pei D."/>
        </authorList>
    </citation>
    <scope>NUCLEOTIDE SEQUENCE [LARGE SCALE GENOMIC DNA]</scope>
    <source>
        <strain evidence="7">Sxm20200214</strain>
        <tissue evidence="7">Leaf</tissue>
    </source>
</reference>